<feature type="transmembrane region" description="Helical" evidence="2">
    <location>
        <begin position="6"/>
        <end position="25"/>
    </location>
</feature>
<keyword evidence="2" id="KW-1133">Transmembrane helix</keyword>
<organism evidence="3 4">
    <name type="scientific">Piscinibacter koreensis</name>
    <dbReference type="NCBI Taxonomy" id="2742824"/>
    <lineage>
        <taxon>Bacteria</taxon>
        <taxon>Pseudomonadati</taxon>
        <taxon>Pseudomonadota</taxon>
        <taxon>Betaproteobacteria</taxon>
        <taxon>Burkholderiales</taxon>
        <taxon>Sphaerotilaceae</taxon>
        <taxon>Piscinibacter</taxon>
    </lineage>
</organism>
<dbReference type="AlphaFoldDB" id="A0A7Y6NS04"/>
<reference evidence="3 4" key="1">
    <citation type="submission" date="2020-06" db="EMBL/GenBank/DDBJ databases">
        <title>Schlegella sp. ID0723 isolated from air conditioner.</title>
        <authorList>
            <person name="Kim D.Y."/>
            <person name="Kim D.-U."/>
        </authorList>
    </citation>
    <scope>NUCLEOTIDE SEQUENCE [LARGE SCALE GENOMIC DNA]</scope>
    <source>
        <strain evidence="3 4">ID0723</strain>
    </source>
</reference>
<proteinExistence type="predicted"/>
<dbReference type="RefSeq" id="WP_176071099.1">
    <property type="nucleotide sequence ID" value="NZ_JABWMJ010000012.1"/>
</dbReference>
<accession>A0A7Y6NS04</accession>
<name>A0A7Y6NS04_9BURK</name>
<protein>
    <submittedName>
        <fullName evidence="3">Uncharacterized protein</fullName>
    </submittedName>
</protein>
<evidence type="ECO:0000313" key="3">
    <source>
        <dbReference type="EMBL" id="NUZ08258.1"/>
    </source>
</evidence>
<keyword evidence="4" id="KW-1185">Reference proteome</keyword>
<keyword evidence="2" id="KW-0812">Transmembrane</keyword>
<dbReference type="Proteomes" id="UP000529637">
    <property type="component" value="Unassembled WGS sequence"/>
</dbReference>
<evidence type="ECO:0000313" key="4">
    <source>
        <dbReference type="Proteomes" id="UP000529637"/>
    </source>
</evidence>
<evidence type="ECO:0000256" key="1">
    <source>
        <dbReference type="SAM" id="MobiDB-lite"/>
    </source>
</evidence>
<keyword evidence="2" id="KW-0472">Membrane</keyword>
<sequence>MDDWIGALLSLLTVLAPLLLAWWLIGRGARERQTPGAGRRRRRTRGTHDAPGRGARGRPAAAAAAPRKAGR</sequence>
<comment type="caution">
    <text evidence="3">The sequence shown here is derived from an EMBL/GenBank/DDBJ whole genome shotgun (WGS) entry which is preliminary data.</text>
</comment>
<dbReference type="EMBL" id="JABWMJ010000012">
    <property type="protein sequence ID" value="NUZ08258.1"/>
    <property type="molecule type" value="Genomic_DNA"/>
</dbReference>
<gene>
    <name evidence="3" type="ORF">HQN59_21115</name>
</gene>
<evidence type="ECO:0000256" key="2">
    <source>
        <dbReference type="SAM" id="Phobius"/>
    </source>
</evidence>
<feature type="compositionally biased region" description="Low complexity" evidence="1">
    <location>
        <begin position="57"/>
        <end position="71"/>
    </location>
</feature>
<feature type="region of interest" description="Disordered" evidence="1">
    <location>
        <begin position="31"/>
        <end position="71"/>
    </location>
</feature>